<dbReference type="EMBL" id="AFYH01010937">
    <property type="status" value="NOT_ANNOTATED_CDS"/>
    <property type="molecule type" value="Genomic_DNA"/>
</dbReference>
<dbReference type="OMA" id="DERYDHQ"/>
<accession>H3BD83</accession>
<keyword evidence="11" id="KW-1185">Reference proteome</keyword>
<sequence>MAEMADMAHLYRMITCKLDDFVQVVDTHTLWLEEIQEAAEKMFNSNFNPEPEIMPKTPSQKNRRRKKRLSVAKDENKTSNKKRLSRRRSNIKHSLRLQNKENNLENVVNAVEDKPQRMTRAAARAILATSISTSPSEKEHSAIVHMEGKVPLVEISVNDRGIAEFSRKGYVPEMVEKFEIMILSSEDEKSPSKKAKEPSGAEVPVLVVPETPEDGSLKRADPSIPRPEEQDCAVKEQGVLVDGRKAPDTVADVSLEDLAKGSKPVRRSGRRSRLSLSKRRSLFDQYSLASKRESMNKAAIRRSVRKSLSRKKAALGSSASSCLSYSVEMVEEEPVVPDRSKTESKEPVEQVSDVSEEPRMSLRTRNVNKIAISNLPAKAQAPEPEQEQGKTLLRTHKTCTKELACIARRNSYKRALAEIQDGTDDVDGAHSPAKKKTPSPPWPANKVIHPHMKTFLHTVKKNQLLMTPGSIGSNMVVKSFIKRNTPQKVDSKRKEKEWQRLETLRKKQEAEEKRKQKIEEEKKRKLEEVKRKREERLQRVMRARERVEQQEEEKKKKIEQKFAHFDEKSEKAREERIAEEKAKKKVALKKMEEAEARRRQEEEARKQKLQQQEEEERKHKELLQKKREEEEQERLKKIAEAKKQAEQRQERALERKKALEKIQAEKERERQEKEKALQLQRELERVAREEAAREKERLRKEVEEKEKQRLEEVERQRQEQEKQAKLRKEQEEKERKLQEEKRAKEQQATASEKLANTAVVKKQQTTAESYEMTPKGSGKPKASKNNLDNYGMDLNSDDSTDDEGAPRKAIPAWADEIGQLLHQAIIHQYYNPVDVDKKFGVIASPDLEQIFSKSKPRYFKRTSSAVWHSPPTSLNRSNLSSAYILKK</sequence>
<dbReference type="PANTHER" id="PTHR13142">
    <property type="entry name" value="INNER CENTROMERE PROTEIN"/>
    <property type="match status" value="1"/>
</dbReference>
<dbReference type="STRING" id="7897.ENSLACP00000019854"/>
<keyword evidence="5" id="KW-0159">Chromosome partition</keyword>
<dbReference type="GO" id="GO:0051257">
    <property type="term" value="P:meiotic spindle midzone assembly"/>
    <property type="evidence" value="ECO:0007669"/>
    <property type="project" value="TreeGrafter"/>
</dbReference>
<dbReference type="GO" id="GO:0051310">
    <property type="term" value="P:metaphase chromosome alignment"/>
    <property type="evidence" value="ECO:0007669"/>
    <property type="project" value="TreeGrafter"/>
</dbReference>
<keyword evidence="4" id="KW-0963">Cytoplasm</keyword>
<dbReference type="Pfam" id="PF03941">
    <property type="entry name" value="INCENP_ARK-bind"/>
    <property type="match status" value="1"/>
</dbReference>
<dbReference type="InterPro" id="IPR005635">
    <property type="entry name" value="Inner_centromere_prot_ARK-bd"/>
</dbReference>
<feature type="region of interest" description="Disordered" evidence="8">
    <location>
        <begin position="211"/>
        <end position="246"/>
    </location>
</feature>
<evidence type="ECO:0000256" key="4">
    <source>
        <dbReference type="ARBA" id="ARBA00022490"/>
    </source>
</evidence>
<dbReference type="GO" id="GO:0030496">
    <property type="term" value="C:midbody"/>
    <property type="evidence" value="ECO:0007669"/>
    <property type="project" value="TreeGrafter"/>
</dbReference>
<feature type="domain" description="Inner centromere protein ARK-binding" evidence="9">
    <location>
        <begin position="793"/>
        <end position="851"/>
    </location>
</feature>
<evidence type="ECO:0000256" key="8">
    <source>
        <dbReference type="SAM" id="MobiDB-lite"/>
    </source>
</evidence>
<feature type="compositionally biased region" description="Basic residues" evidence="8">
    <location>
        <begin position="61"/>
        <end position="70"/>
    </location>
</feature>
<dbReference type="eggNOG" id="KOG4456">
    <property type="taxonomic scope" value="Eukaryota"/>
</dbReference>
<dbReference type="GO" id="GO:0000776">
    <property type="term" value="C:kinetochore"/>
    <property type="evidence" value="ECO:0007669"/>
    <property type="project" value="TreeGrafter"/>
</dbReference>
<gene>
    <name evidence="10" type="primary">INCENP</name>
</gene>
<proteinExistence type="inferred from homology"/>
<evidence type="ECO:0000256" key="5">
    <source>
        <dbReference type="ARBA" id="ARBA00022829"/>
    </source>
</evidence>
<evidence type="ECO:0000313" key="10">
    <source>
        <dbReference type="Ensembl" id="ENSLACP00000019854.1"/>
    </source>
</evidence>
<feature type="compositionally biased region" description="Basic and acidic residues" evidence="8">
    <location>
        <begin position="215"/>
        <end position="234"/>
    </location>
</feature>
<dbReference type="EMBL" id="AFYH01010939">
    <property type="status" value="NOT_ANNOTATED_CDS"/>
    <property type="molecule type" value="Genomic_DNA"/>
</dbReference>
<dbReference type="Gene3D" id="1.20.5.3600">
    <property type="match status" value="1"/>
</dbReference>
<dbReference type="GO" id="GO:0000281">
    <property type="term" value="P:mitotic cytokinesis"/>
    <property type="evidence" value="ECO:0007669"/>
    <property type="project" value="TreeGrafter"/>
</dbReference>
<dbReference type="Ensembl" id="ENSLACT00000019992.1">
    <property type="protein sequence ID" value="ENSLACP00000019854.1"/>
    <property type="gene ID" value="ENSLACG00000017455.1"/>
</dbReference>
<feature type="compositionally biased region" description="Basic residues" evidence="8">
    <location>
        <begin position="79"/>
        <end position="90"/>
    </location>
</feature>
<feature type="region of interest" description="Disordered" evidence="8">
    <location>
        <begin position="423"/>
        <end position="445"/>
    </location>
</feature>
<dbReference type="EMBL" id="AFYH01010940">
    <property type="status" value="NOT_ANNOTATED_CDS"/>
    <property type="molecule type" value="Genomic_DNA"/>
</dbReference>
<comment type="similarity">
    <text evidence="3">Belongs to the INCENP family.</text>
</comment>
<evidence type="ECO:0000256" key="1">
    <source>
        <dbReference type="ARBA" id="ARBA00004123"/>
    </source>
</evidence>
<dbReference type="FunCoup" id="H3BD83">
    <property type="interactions" value="969"/>
</dbReference>
<dbReference type="EMBL" id="AFYH01010936">
    <property type="status" value="NOT_ANNOTATED_CDS"/>
    <property type="molecule type" value="Genomic_DNA"/>
</dbReference>
<dbReference type="AlphaFoldDB" id="H3BD83"/>
<dbReference type="GO" id="GO:0005634">
    <property type="term" value="C:nucleus"/>
    <property type="evidence" value="ECO:0007669"/>
    <property type="project" value="UniProtKB-SubCell"/>
</dbReference>
<comment type="subcellular location">
    <subcellularLocation>
        <location evidence="2">Cytoplasm</location>
        <location evidence="2">Cytoskeleton</location>
        <location evidence="2">Spindle</location>
    </subcellularLocation>
    <subcellularLocation>
        <location evidence="1">Nucleus</location>
    </subcellularLocation>
</comment>
<evidence type="ECO:0000256" key="6">
    <source>
        <dbReference type="ARBA" id="ARBA00023212"/>
    </source>
</evidence>
<dbReference type="Proteomes" id="UP000008672">
    <property type="component" value="Unassembled WGS sequence"/>
</dbReference>
<evidence type="ECO:0000256" key="3">
    <source>
        <dbReference type="ARBA" id="ARBA00010042"/>
    </source>
</evidence>
<evidence type="ECO:0000259" key="9">
    <source>
        <dbReference type="Pfam" id="PF03941"/>
    </source>
</evidence>
<dbReference type="Gene3D" id="6.10.250.2990">
    <property type="match status" value="1"/>
</dbReference>
<evidence type="ECO:0000313" key="11">
    <source>
        <dbReference type="Proteomes" id="UP000008672"/>
    </source>
</evidence>
<organism evidence="10 11">
    <name type="scientific">Latimeria chalumnae</name>
    <name type="common">Coelacanth</name>
    <dbReference type="NCBI Taxonomy" id="7897"/>
    <lineage>
        <taxon>Eukaryota</taxon>
        <taxon>Metazoa</taxon>
        <taxon>Chordata</taxon>
        <taxon>Craniata</taxon>
        <taxon>Vertebrata</taxon>
        <taxon>Euteleostomi</taxon>
        <taxon>Coelacanthiformes</taxon>
        <taxon>Coelacanthidae</taxon>
        <taxon>Latimeria</taxon>
    </lineage>
</organism>
<feature type="region of interest" description="Disordered" evidence="8">
    <location>
        <begin position="46"/>
        <end position="90"/>
    </location>
</feature>
<evidence type="ECO:0000256" key="2">
    <source>
        <dbReference type="ARBA" id="ARBA00004186"/>
    </source>
</evidence>
<feature type="compositionally biased region" description="Basic and acidic residues" evidence="8">
    <location>
        <begin position="615"/>
        <end position="745"/>
    </location>
</feature>
<dbReference type="InParanoid" id="H3BD83"/>
<reference evidence="11" key="1">
    <citation type="submission" date="2011-08" db="EMBL/GenBank/DDBJ databases">
        <title>The draft genome of Latimeria chalumnae.</title>
        <authorList>
            <person name="Di Palma F."/>
            <person name="Alfoldi J."/>
            <person name="Johnson J."/>
            <person name="Berlin A."/>
            <person name="Gnerre S."/>
            <person name="Jaffe D."/>
            <person name="MacCallum I."/>
            <person name="Young S."/>
            <person name="Walker B.J."/>
            <person name="Lander E."/>
            <person name="Lindblad-Toh K."/>
        </authorList>
    </citation>
    <scope>NUCLEOTIDE SEQUENCE [LARGE SCALE GENOMIC DNA]</scope>
    <source>
        <strain evidence="11">Wild caught</strain>
    </source>
</reference>
<feature type="region of interest" description="Disordered" evidence="8">
    <location>
        <begin position="505"/>
        <end position="806"/>
    </location>
</feature>
<evidence type="ECO:0000256" key="7">
    <source>
        <dbReference type="ARBA" id="ARBA00023242"/>
    </source>
</evidence>
<feature type="region of interest" description="Disordered" evidence="8">
    <location>
        <begin position="334"/>
        <end position="358"/>
    </location>
</feature>
<keyword evidence="6" id="KW-0206">Cytoskeleton</keyword>
<keyword evidence="7" id="KW-0539">Nucleus</keyword>
<reference evidence="10" key="3">
    <citation type="submission" date="2025-09" db="UniProtKB">
        <authorList>
            <consortium name="Ensembl"/>
        </authorList>
    </citation>
    <scope>IDENTIFICATION</scope>
</reference>
<reference evidence="10" key="2">
    <citation type="submission" date="2025-08" db="UniProtKB">
        <authorList>
            <consortium name="Ensembl"/>
        </authorList>
    </citation>
    <scope>IDENTIFICATION</scope>
</reference>
<feature type="compositionally biased region" description="Basic and acidic residues" evidence="8">
    <location>
        <begin position="336"/>
        <end position="348"/>
    </location>
</feature>
<dbReference type="EMBL" id="AFYH01010938">
    <property type="status" value="NOT_ANNOTATED_CDS"/>
    <property type="molecule type" value="Genomic_DNA"/>
</dbReference>
<name>H3BD83_LATCH</name>
<dbReference type="HOGENOM" id="CLU_015997_0_0_1"/>
<feature type="compositionally biased region" description="Basic and acidic residues" evidence="8">
    <location>
        <begin position="505"/>
        <end position="582"/>
    </location>
</feature>
<dbReference type="PANTHER" id="PTHR13142:SF1">
    <property type="entry name" value="INNER CENTROMERE PROTEIN"/>
    <property type="match status" value="1"/>
</dbReference>
<dbReference type="GO" id="GO:0032133">
    <property type="term" value="C:chromosome passenger complex"/>
    <property type="evidence" value="ECO:0007669"/>
    <property type="project" value="TreeGrafter"/>
</dbReference>
<dbReference type="GeneTree" id="ENSGT00730000111073"/>
<dbReference type="Bgee" id="ENSLACG00000017455">
    <property type="expression patterns" value="Expressed in pectoral fin and 4 other cell types or tissues"/>
</dbReference>
<feature type="compositionally biased region" description="Basic and acidic residues" evidence="8">
    <location>
        <begin position="589"/>
        <end position="606"/>
    </location>
</feature>
<dbReference type="GO" id="GO:1990385">
    <property type="term" value="C:meiotic spindle midzone"/>
    <property type="evidence" value="ECO:0007669"/>
    <property type="project" value="TreeGrafter"/>
</dbReference>
<protein>
    <submittedName>
        <fullName evidence="10">Inner centromere protein</fullName>
    </submittedName>
</protein>